<dbReference type="GO" id="GO:0016787">
    <property type="term" value="F:hydrolase activity"/>
    <property type="evidence" value="ECO:0007669"/>
    <property type="project" value="UniProtKB-KW"/>
</dbReference>
<keyword evidence="1" id="KW-0378">Hydrolase</keyword>
<accession>A0A2S4UAA7</accession>
<dbReference type="AlphaFoldDB" id="A0A2S4UAA7"/>
<organism evidence="2 3">
    <name type="scientific">Puccinia striiformis</name>
    <dbReference type="NCBI Taxonomy" id="27350"/>
    <lineage>
        <taxon>Eukaryota</taxon>
        <taxon>Fungi</taxon>
        <taxon>Dikarya</taxon>
        <taxon>Basidiomycota</taxon>
        <taxon>Pucciniomycotina</taxon>
        <taxon>Pucciniomycetes</taxon>
        <taxon>Pucciniales</taxon>
        <taxon>Pucciniaceae</taxon>
        <taxon>Puccinia</taxon>
    </lineage>
</organism>
<comment type="catalytic activity">
    <reaction evidence="1">
        <text>ATP + H2O = ADP + phosphate + H(+)</text>
        <dbReference type="Rhea" id="RHEA:13065"/>
        <dbReference type="ChEBI" id="CHEBI:15377"/>
        <dbReference type="ChEBI" id="CHEBI:15378"/>
        <dbReference type="ChEBI" id="CHEBI:30616"/>
        <dbReference type="ChEBI" id="CHEBI:43474"/>
        <dbReference type="ChEBI" id="CHEBI:456216"/>
        <dbReference type="EC" id="5.6.2.3"/>
    </reaction>
</comment>
<dbReference type="PANTHER" id="PTHR10492:SF57">
    <property type="entry name" value="ATP-DEPENDENT DNA HELICASE"/>
    <property type="match status" value="1"/>
</dbReference>
<gene>
    <name evidence="2" type="ORF">PSTT_16969</name>
</gene>
<sequence length="309" mass="34117">MVDSLIVRGEQPVVVALTGVAALLLSGGQTAHSGLGIPIKLTSESECTFNIDNKMGQKLWRAKVILWDKAVAMHKHAIEAVDRSLRKLMEDNRPFGGKSIVFAGDFRQTLPVVKDGVYPKSENATLKSSRLWIAIESFSLADNIRLKVGLEGRNSVENLAFARNLLAIGEGLAQHEDTARIEVPGVNVESRDLADECFGLAIHHVFSDLERQSRGNSGAYEKYLSERCILCPLNADARDINGKILRTLQEPNIESQSIDWPNERASDALPEETLNKLSFAGFPEHKLKLKKGIPVVLLRNLNINGLGYW</sequence>
<dbReference type="Pfam" id="PF21530">
    <property type="entry name" value="Pif1_2B_dom"/>
    <property type="match status" value="1"/>
</dbReference>
<evidence type="ECO:0000313" key="2">
    <source>
        <dbReference type="EMBL" id="POV94210.1"/>
    </source>
</evidence>
<proteinExistence type="inferred from homology"/>
<dbReference type="EMBL" id="PKSL01000440">
    <property type="protein sequence ID" value="POV94210.1"/>
    <property type="molecule type" value="Genomic_DNA"/>
</dbReference>
<dbReference type="GO" id="GO:0006281">
    <property type="term" value="P:DNA repair"/>
    <property type="evidence" value="ECO:0007669"/>
    <property type="project" value="UniProtKB-KW"/>
</dbReference>
<dbReference type="VEuPathDB" id="FungiDB:PSTT_16969"/>
<evidence type="ECO:0000313" key="3">
    <source>
        <dbReference type="Proteomes" id="UP000239156"/>
    </source>
</evidence>
<dbReference type="GO" id="GO:0000723">
    <property type="term" value="P:telomere maintenance"/>
    <property type="evidence" value="ECO:0007669"/>
    <property type="project" value="InterPro"/>
</dbReference>
<dbReference type="InterPro" id="IPR049163">
    <property type="entry name" value="Pif1-like_2B_dom"/>
</dbReference>
<keyword evidence="1" id="KW-0067">ATP-binding</keyword>
<dbReference type="EC" id="5.6.2.3" evidence="1"/>
<dbReference type="InterPro" id="IPR010285">
    <property type="entry name" value="DNA_helicase_pif1-like_DEAD"/>
</dbReference>
<keyword evidence="1" id="KW-0233">DNA recombination</keyword>
<dbReference type="Gene3D" id="3.40.50.300">
    <property type="entry name" value="P-loop containing nucleotide triphosphate hydrolases"/>
    <property type="match status" value="1"/>
</dbReference>
<dbReference type="OrthoDB" id="3353471at2759"/>
<dbReference type="PANTHER" id="PTHR10492">
    <property type="match status" value="1"/>
</dbReference>
<dbReference type="VEuPathDB" id="FungiDB:PSHT_13066"/>
<dbReference type="GO" id="GO:0043139">
    <property type="term" value="F:5'-3' DNA helicase activity"/>
    <property type="evidence" value="ECO:0007669"/>
    <property type="project" value="UniProtKB-EC"/>
</dbReference>
<keyword evidence="3" id="KW-1185">Reference proteome</keyword>
<dbReference type="Pfam" id="PF05970">
    <property type="entry name" value="PIF1"/>
    <property type="match status" value="1"/>
</dbReference>
<comment type="caution">
    <text evidence="2">The sequence shown here is derived from an EMBL/GenBank/DDBJ whole genome shotgun (WGS) entry which is preliminary data.</text>
</comment>
<comment type="similarity">
    <text evidence="1">Belongs to the helicase family.</text>
</comment>
<keyword evidence="1" id="KW-0547">Nucleotide-binding</keyword>
<dbReference type="Proteomes" id="UP000239156">
    <property type="component" value="Unassembled WGS sequence"/>
</dbReference>
<dbReference type="InterPro" id="IPR027417">
    <property type="entry name" value="P-loop_NTPase"/>
</dbReference>
<reference evidence="2" key="1">
    <citation type="submission" date="2017-12" db="EMBL/GenBank/DDBJ databases">
        <title>Gene loss provides genomic basis for host adaptation in cereal stripe rust fungi.</title>
        <authorList>
            <person name="Xia C."/>
        </authorList>
    </citation>
    <scope>NUCLEOTIDE SEQUENCE [LARGE SCALE GENOMIC DNA]</scope>
    <source>
        <strain evidence="2">93-210</strain>
    </source>
</reference>
<keyword evidence="1" id="KW-0347">Helicase</keyword>
<dbReference type="SUPFAM" id="SSF52540">
    <property type="entry name" value="P-loop containing nucleoside triphosphate hydrolases"/>
    <property type="match status" value="1"/>
</dbReference>
<evidence type="ECO:0000256" key="1">
    <source>
        <dbReference type="RuleBase" id="RU363044"/>
    </source>
</evidence>
<keyword evidence="1" id="KW-0227">DNA damage</keyword>
<protein>
    <recommendedName>
        <fullName evidence="1">ATP-dependent DNA helicase</fullName>
        <ecNumber evidence="1">5.6.2.3</ecNumber>
    </recommendedName>
</protein>
<dbReference type="GO" id="GO:0006310">
    <property type="term" value="P:DNA recombination"/>
    <property type="evidence" value="ECO:0007669"/>
    <property type="project" value="UniProtKB-KW"/>
</dbReference>
<comment type="cofactor">
    <cofactor evidence="1">
        <name>Mg(2+)</name>
        <dbReference type="ChEBI" id="CHEBI:18420"/>
    </cofactor>
</comment>
<dbReference type="GO" id="GO:0005524">
    <property type="term" value="F:ATP binding"/>
    <property type="evidence" value="ECO:0007669"/>
    <property type="project" value="UniProtKB-KW"/>
</dbReference>
<keyword evidence="1" id="KW-0234">DNA repair</keyword>
<name>A0A2S4UAA7_9BASI</name>